<evidence type="ECO:0000256" key="8">
    <source>
        <dbReference type="SAM" id="Phobius"/>
    </source>
</evidence>
<dbReference type="GO" id="GO:0005886">
    <property type="term" value="C:plasma membrane"/>
    <property type="evidence" value="ECO:0007669"/>
    <property type="project" value="UniProtKB-SubCell"/>
</dbReference>
<dbReference type="Proteomes" id="UP000005019">
    <property type="component" value="Unassembled WGS sequence"/>
</dbReference>
<feature type="transmembrane region" description="Helical" evidence="8">
    <location>
        <begin position="908"/>
        <end position="933"/>
    </location>
</feature>
<evidence type="ECO:0000256" key="6">
    <source>
        <dbReference type="ARBA" id="ARBA00022989"/>
    </source>
</evidence>
<dbReference type="FunFam" id="1.20.1640.10:FF:000001">
    <property type="entry name" value="Efflux pump membrane transporter"/>
    <property type="match status" value="1"/>
</dbReference>
<name>F5REI8_METUF</name>
<dbReference type="Gene3D" id="3.30.70.1320">
    <property type="entry name" value="Multidrug efflux transporter AcrB pore domain like"/>
    <property type="match status" value="1"/>
</dbReference>
<keyword evidence="7 8" id="KW-0472">Membrane</keyword>
<dbReference type="Gene3D" id="1.20.1640.10">
    <property type="entry name" value="Multidrug efflux transporter AcrB transmembrane domain"/>
    <property type="match status" value="2"/>
</dbReference>
<dbReference type="PANTHER" id="PTHR32063:SF34">
    <property type="entry name" value="MULTIDRUG RESISTANCE PROTEIN MDTC"/>
    <property type="match status" value="1"/>
</dbReference>
<comment type="subcellular location">
    <subcellularLocation>
        <location evidence="1">Cell inner membrane</location>
        <topology evidence="1">Multi-pass membrane protein</topology>
    </subcellularLocation>
</comment>
<gene>
    <name evidence="9" type="ORF">METUNv1_02706</name>
</gene>
<dbReference type="EMBL" id="AFHG01000052">
    <property type="protein sequence ID" value="EGK71316.1"/>
    <property type="molecule type" value="Genomic_DNA"/>
</dbReference>
<dbReference type="PANTHER" id="PTHR32063">
    <property type="match status" value="1"/>
</dbReference>
<accession>F5REI8</accession>
<keyword evidence="4" id="KW-0997">Cell inner membrane</keyword>
<keyword evidence="2" id="KW-0813">Transport</keyword>
<dbReference type="eggNOG" id="COG0841">
    <property type="taxonomic scope" value="Bacteria"/>
</dbReference>
<feature type="transmembrane region" description="Helical" evidence="8">
    <location>
        <begin position="336"/>
        <end position="353"/>
    </location>
</feature>
<evidence type="ECO:0000256" key="7">
    <source>
        <dbReference type="ARBA" id="ARBA00023136"/>
    </source>
</evidence>
<sequence>MSAWSLPISRPVATTLLTAAIALAGAIAFRFLPVAALPQVDFPTISVSAALPGASPEVMAATVATPLERTLGRIAGVTEMTSSSSQGNTRVTLQFELDRDVEGAARDVQAAINAARASLPTSLPSNPTYRKVNPADAPIMILAITSDTVPIPRLYDIASTVLAQKMSQIPGVGEVTVGGGALPAIRVQVNPEALQQHGLTLADVRNRIVQSNVNRPKGFVEQDGRYWQIEANDQARRAADYVPLILNHTSGGVLRLGDVATVSESVQDVRNLGLTNGKPTVLLVVTKRPGSNVIETVEQVRALLPELSASLPAAARMEIALDSSVTIRSALHEVEIALAISVALVILVVFLFLRNARATLIPAVVVPVSLAGSFAVMYLLGFSLNNLSLMALTIATGFVVDDAVVVIENIARHIERGLKPFEAAVAGVREVGFTVVSISLSLVAVFIPILLMGGIVGRLFREFALTLSVAVLVSMVVSLTAAPMLAARLLRHQPVEQEARWQRLLARVFDDIQLAYAHSLDWALRHTRIVMLIFLGAIALNVWLFVIVPKGFFPNQDTGRLFGSLRADQSTSFQAMTKKMAQAVEVIRADPAVDNVSAFTGGGRGGGANNASFFVNLKPLAERGVPADKVIGRLRGKLSRIEGVQLFLVAAQDLRVGGMRSSSQYQFTLTADSLRALREWAPKVRNAMSDLPQLVDVGTDQEDRAAQTRLVYDRDTLARLGLTPGTVNQALYDAFGQRQISTLYEPLNQYKVVLEVDPARAQDLSALNSIRVATSEGGLSPLASFSRVEEGVMPLSIAHLDGMVSTTLSFGTADGVTLAQAMEAIRAAMVDIGVPASVNAGFQGSARAFQQSSSNQPLLILAAIIAVYLVLGILYESLIHPLTILSTLPSAGIGAILALMAFNIEFGLIAVIGLLLLIGIVKKNAIMMIDFALEAERKRGLAPREAIREACLLRLRPILMTTLAAMVGALPLAIGFGEGSELRQPLGIAVVGGLMVSQLLTLYTTPVTYLYLERFSRFCGRILSRAQRAPVSSAS</sequence>
<dbReference type="SUPFAM" id="SSF82866">
    <property type="entry name" value="Multidrug efflux transporter AcrB transmembrane domain"/>
    <property type="match status" value="2"/>
</dbReference>
<comment type="caution">
    <text evidence="9">The sequence shown here is derived from an EMBL/GenBank/DDBJ whole genome shotgun (WGS) entry which is preliminary data.</text>
</comment>
<keyword evidence="3" id="KW-1003">Cell membrane</keyword>
<dbReference type="PRINTS" id="PR00702">
    <property type="entry name" value="ACRIFLAVINRP"/>
</dbReference>
<dbReference type="SUPFAM" id="SSF82693">
    <property type="entry name" value="Multidrug efflux transporter AcrB pore domain, PN1, PN2, PC1 and PC2 subdomains"/>
    <property type="match status" value="4"/>
</dbReference>
<feature type="transmembrane region" description="Helical" evidence="8">
    <location>
        <begin position="986"/>
        <end position="1012"/>
    </location>
</feature>
<evidence type="ECO:0000256" key="4">
    <source>
        <dbReference type="ARBA" id="ARBA00022519"/>
    </source>
</evidence>
<proteinExistence type="predicted"/>
<evidence type="ECO:0000256" key="2">
    <source>
        <dbReference type="ARBA" id="ARBA00022448"/>
    </source>
</evidence>
<dbReference type="FunFam" id="3.30.70.1430:FF:000001">
    <property type="entry name" value="Efflux pump membrane transporter"/>
    <property type="match status" value="1"/>
</dbReference>
<protein>
    <submittedName>
        <fullName evidence="9">Multidrug resistance protein MdtC</fullName>
    </submittedName>
</protein>
<dbReference type="OrthoDB" id="9177212at2"/>
<evidence type="ECO:0000256" key="3">
    <source>
        <dbReference type="ARBA" id="ARBA00022475"/>
    </source>
</evidence>
<dbReference type="NCBIfam" id="NF033617">
    <property type="entry name" value="RND_permease_2"/>
    <property type="match status" value="1"/>
</dbReference>
<feature type="transmembrane region" description="Helical" evidence="8">
    <location>
        <begin position="360"/>
        <end position="381"/>
    </location>
</feature>
<dbReference type="InterPro" id="IPR001036">
    <property type="entry name" value="Acrflvin-R"/>
</dbReference>
<feature type="transmembrane region" description="Helical" evidence="8">
    <location>
        <begin position="953"/>
        <end position="974"/>
    </location>
</feature>
<dbReference type="STRING" id="1000565.METUNv1_02706"/>
<dbReference type="Pfam" id="PF00873">
    <property type="entry name" value="ACR_tran"/>
    <property type="match status" value="1"/>
</dbReference>
<dbReference type="AlphaFoldDB" id="F5REI8"/>
<evidence type="ECO:0000256" key="5">
    <source>
        <dbReference type="ARBA" id="ARBA00022692"/>
    </source>
</evidence>
<feature type="transmembrane region" description="Helical" evidence="8">
    <location>
        <begin position="431"/>
        <end position="451"/>
    </location>
</feature>
<dbReference type="RefSeq" id="WP_008062555.1">
    <property type="nucleotide sequence ID" value="NZ_AFHG01000052.1"/>
</dbReference>
<dbReference type="Gene3D" id="3.30.2090.10">
    <property type="entry name" value="Multidrug efflux transporter AcrB TolC docking domain, DN and DC subdomains"/>
    <property type="match status" value="2"/>
</dbReference>
<feature type="transmembrane region" description="Helical" evidence="8">
    <location>
        <begin position="857"/>
        <end position="875"/>
    </location>
</feature>
<dbReference type="GO" id="GO:0042910">
    <property type="term" value="F:xenobiotic transmembrane transporter activity"/>
    <property type="evidence" value="ECO:0007669"/>
    <property type="project" value="TreeGrafter"/>
</dbReference>
<dbReference type="Gene3D" id="3.30.70.1430">
    <property type="entry name" value="Multidrug efflux transporter AcrB pore domain"/>
    <property type="match status" value="2"/>
</dbReference>
<reference evidence="9 10" key="1">
    <citation type="journal article" date="2011" name="J. Bacteriol.">
        <title>Genome sequence of Methyloversatilis universalis FAM5T, a methylotrophic representative of the order Rhodocyclales.</title>
        <authorList>
            <person name="Kittichotirat W."/>
            <person name="Good N.M."/>
            <person name="Hall R."/>
            <person name="Bringel F."/>
            <person name="Lajus A."/>
            <person name="Medigue C."/>
            <person name="Smalley N.E."/>
            <person name="Beck D."/>
            <person name="Bumgarner R."/>
            <person name="Vuilleumier S."/>
            <person name="Kalyuzhnaya M.G."/>
        </authorList>
    </citation>
    <scope>NUCLEOTIDE SEQUENCE [LARGE SCALE GENOMIC DNA]</scope>
    <source>
        <strain evidence="10">ATCC BAA-1314 / JCM 13912 / FAM5</strain>
    </source>
</reference>
<dbReference type="SUPFAM" id="SSF82714">
    <property type="entry name" value="Multidrug efflux transporter AcrB TolC docking domain, DN and DC subdomains"/>
    <property type="match status" value="2"/>
</dbReference>
<evidence type="ECO:0000256" key="1">
    <source>
        <dbReference type="ARBA" id="ARBA00004429"/>
    </source>
</evidence>
<evidence type="ECO:0000313" key="9">
    <source>
        <dbReference type="EMBL" id="EGK71316.1"/>
    </source>
</evidence>
<feature type="transmembrane region" description="Helical" evidence="8">
    <location>
        <begin position="463"/>
        <end position="487"/>
    </location>
</feature>
<keyword evidence="10" id="KW-1185">Reference proteome</keyword>
<feature type="transmembrane region" description="Helical" evidence="8">
    <location>
        <begin position="529"/>
        <end position="548"/>
    </location>
</feature>
<evidence type="ECO:0000313" key="10">
    <source>
        <dbReference type="Proteomes" id="UP000005019"/>
    </source>
</evidence>
<dbReference type="InterPro" id="IPR027463">
    <property type="entry name" value="AcrB_DN_DC_subdom"/>
</dbReference>
<keyword evidence="6 8" id="KW-1133">Transmembrane helix</keyword>
<organism evidence="9 10">
    <name type="scientific">Methyloversatilis universalis (strain ATCC BAA-1314 / DSM 25237 / JCM 13912 / CCUG 52030 / FAM5)</name>
    <dbReference type="NCBI Taxonomy" id="1000565"/>
    <lineage>
        <taxon>Bacteria</taxon>
        <taxon>Pseudomonadati</taxon>
        <taxon>Pseudomonadota</taxon>
        <taxon>Betaproteobacteria</taxon>
        <taxon>Nitrosomonadales</taxon>
        <taxon>Sterolibacteriaceae</taxon>
        <taxon>Methyloversatilis</taxon>
    </lineage>
</organism>
<dbReference type="Gene3D" id="3.30.70.1440">
    <property type="entry name" value="Multidrug efflux transporter AcrB pore domain"/>
    <property type="match status" value="1"/>
</dbReference>
<keyword evidence="5 8" id="KW-0812">Transmembrane</keyword>